<evidence type="ECO:0000313" key="2">
    <source>
        <dbReference type="Proteomes" id="UP001163046"/>
    </source>
</evidence>
<dbReference type="Pfam" id="PF13148">
    <property type="entry name" value="DUF3987"/>
    <property type="match status" value="1"/>
</dbReference>
<keyword evidence="2" id="KW-1185">Reference proteome</keyword>
<protein>
    <submittedName>
        <fullName evidence="1">Uncharacterized protein</fullName>
    </submittedName>
</protein>
<reference evidence="1" key="1">
    <citation type="submission" date="2023-01" db="EMBL/GenBank/DDBJ databases">
        <title>Genome assembly of the deep-sea coral Lophelia pertusa.</title>
        <authorList>
            <person name="Herrera S."/>
            <person name="Cordes E."/>
        </authorList>
    </citation>
    <scope>NUCLEOTIDE SEQUENCE</scope>
    <source>
        <strain evidence="1">USNM1676648</strain>
        <tissue evidence="1">Polyp</tissue>
    </source>
</reference>
<dbReference type="AlphaFoldDB" id="A0A9W9ZCJ4"/>
<dbReference type="Proteomes" id="UP001163046">
    <property type="component" value="Unassembled WGS sequence"/>
</dbReference>
<sequence>MATRKSPQNKRMRLTKTRVDDRRINEVAVKAAEVVLPWEDVSPLYFSQWLDKFSKAQGATKELMFMSILPAVSSLLGLSKLQMTSTYSENLGLFTLGICPPSGGKNQCFSFGCKQPVSFVEIKSGTCLLLDKFTDVGLRQHLQQNSGVGLLMNEEMEDTLRHIHSERECGTLCRLFDGDSLYINTGSSNSRQEIERSSLAIGGFMQVRQFFSEIYPMMVASQSGFDLRFLIAVLCPRALTRKETQPFAAELRQTNLFTLSELYKAIYDDAQHGDIVYTLNNEALELYDQFDEQICQKLNNQWQNGQFLHMTTAASEGGKERRLVLRLAVILFVVYSYIRRQLFQSYGPVPRVIPKPYMKYAINLMAYFQQQRKEIDKIMFDEEVESHDSLTDKIISFPGPVCTVSNLRACASSKLRAEWTPAVVKGTMADLDRSGIGESVTLERTIAFVKNPPDLITESALTQNTSLSKSSMRSVFFART</sequence>
<gene>
    <name evidence="1" type="ORF">OS493_028164</name>
</gene>
<name>A0A9W9ZCJ4_9CNID</name>
<dbReference type="InterPro" id="IPR025048">
    <property type="entry name" value="DUF3987"/>
</dbReference>
<comment type="caution">
    <text evidence="1">The sequence shown here is derived from an EMBL/GenBank/DDBJ whole genome shotgun (WGS) entry which is preliminary data.</text>
</comment>
<dbReference type="EMBL" id="MU826376">
    <property type="protein sequence ID" value="KAJ7377604.1"/>
    <property type="molecule type" value="Genomic_DNA"/>
</dbReference>
<organism evidence="1 2">
    <name type="scientific">Desmophyllum pertusum</name>
    <dbReference type="NCBI Taxonomy" id="174260"/>
    <lineage>
        <taxon>Eukaryota</taxon>
        <taxon>Metazoa</taxon>
        <taxon>Cnidaria</taxon>
        <taxon>Anthozoa</taxon>
        <taxon>Hexacorallia</taxon>
        <taxon>Scleractinia</taxon>
        <taxon>Caryophylliina</taxon>
        <taxon>Caryophylliidae</taxon>
        <taxon>Desmophyllum</taxon>
    </lineage>
</organism>
<accession>A0A9W9ZCJ4</accession>
<dbReference type="OrthoDB" id="5980337at2759"/>
<evidence type="ECO:0000313" key="1">
    <source>
        <dbReference type="EMBL" id="KAJ7377604.1"/>
    </source>
</evidence>
<proteinExistence type="predicted"/>